<dbReference type="OrthoDB" id="18853at2759"/>
<feature type="non-terminal residue" evidence="5">
    <location>
        <position position="1"/>
    </location>
</feature>
<comment type="caution">
    <text evidence="5">The sequence shown here is derived from an EMBL/GenBank/DDBJ whole genome shotgun (WGS) entry which is preliminary data.</text>
</comment>
<dbReference type="STRING" id="137246.A0A401TQ28"/>
<organism evidence="5 6">
    <name type="scientific">Chiloscyllium punctatum</name>
    <name type="common">Brownbanded bambooshark</name>
    <name type="synonym">Hemiscyllium punctatum</name>
    <dbReference type="NCBI Taxonomy" id="137246"/>
    <lineage>
        <taxon>Eukaryota</taxon>
        <taxon>Metazoa</taxon>
        <taxon>Chordata</taxon>
        <taxon>Craniata</taxon>
        <taxon>Vertebrata</taxon>
        <taxon>Chondrichthyes</taxon>
        <taxon>Elasmobranchii</taxon>
        <taxon>Galeomorphii</taxon>
        <taxon>Galeoidea</taxon>
        <taxon>Orectolobiformes</taxon>
        <taxon>Hemiscylliidae</taxon>
        <taxon>Chiloscyllium</taxon>
    </lineage>
</organism>
<evidence type="ECO:0000256" key="1">
    <source>
        <dbReference type="ARBA" id="ARBA00004308"/>
    </source>
</evidence>
<keyword evidence="2" id="KW-0597">Phosphoprotein</keyword>
<evidence type="ECO:0000313" key="6">
    <source>
        <dbReference type="Proteomes" id="UP000287033"/>
    </source>
</evidence>
<keyword evidence="6" id="KW-1185">Reference proteome</keyword>
<evidence type="ECO:0000313" key="5">
    <source>
        <dbReference type="EMBL" id="GCC44723.1"/>
    </source>
</evidence>
<evidence type="ECO:0000256" key="2">
    <source>
        <dbReference type="ARBA" id="ARBA00022553"/>
    </source>
</evidence>
<dbReference type="AlphaFoldDB" id="A0A401TQ28"/>
<accession>A0A401TQ28</accession>
<proteinExistence type="predicted"/>
<keyword evidence="3" id="KW-0677">Repeat</keyword>
<sequence>ELGDLESEVKNIENKLLKINTILSSIKLCDLPIVEHLENRQIILENLEEMKELVGMMEHCKETLGMTPEAICTVEVFTKIQRVSTELTHLQEVTTQQSTMLQ</sequence>
<protein>
    <submittedName>
        <fullName evidence="5">Uncharacterized protein</fullName>
    </submittedName>
</protein>
<dbReference type="Proteomes" id="UP000287033">
    <property type="component" value="Unassembled WGS sequence"/>
</dbReference>
<dbReference type="EMBL" id="BEZZ01145058">
    <property type="protein sequence ID" value="GCC44723.1"/>
    <property type="molecule type" value="Genomic_DNA"/>
</dbReference>
<comment type="subcellular location">
    <subcellularLocation>
        <location evidence="1">Endomembrane system</location>
    </subcellularLocation>
</comment>
<name>A0A401TQ28_CHIPU</name>
<reference evidence="5 6" key="1">
    <citation type="journal article" date="2018" name="Nat. Ecol. Evol.">
        <title>Shark genomes provide insights into elasmobranch evolution and the origin of vertebrates.</title>
        <authorList>
            <person name="Hara Y"/>
            <person name="Yamaguchi K"/>
            <person name="Onimaru K"/>
            <person name="Kadota M"/>
            <person name="Koyanagi M"/>
            <person name="Keeley SD"/>
            <person name="Tatsumi K"/>
            <person name="Tanaka K"/>
            <person name="Motone F"/>
            <person name="Kageyama Y"/>
            <person name="Nozu R"/>
            <person name="Adachi N"/>
            <person name="Nishimura O"/>
            <person name="Nakagawa R"/>
            <person name="Tanegashima C"/>
            <person name="Kiyatake I"/>
            <person name="Matsumoto R"/>
            <person name="Murakumo K"/>
            <person name="Nishida K"/>
            <person name="Terakita A"/>
            <person name="Kuratani S"/>
            <person name="Sato K"/>
            <person name="Hyodo S Kuraku.S."/>
        </authorList>
    </citation>
    <scope>NUCLEOTIDE SEQUENCE [LARGE SCALE GENOMIC DNA]</scope>
</reference>
<dbReference type="PANTHER" id="PTHR14514:SF7">
    <property type="entry name" value="KASH DOMAIN-CONTAINING PROTEIN"/>
    <property type="match status" value="1"/>
</dbReference>
<evidence type="ECO:0000256" key="3">
    <source>
        <dbReference type="ARBA" id="ARBA00022737"/>
    </source>
</evidence>
<gene>
    <name evidence="5" type="ORF">chiPu_0028967</name>
</gene>
<feature type="non-terminal residue" evidence="5">
    <location>
        <position position="102"/>
    </location>
</feature>
<keyword evidence="4" id="KW-0472">Membrane</keyword>
<evidence type="ECO:0000256" key="4">
    <source>
        <dbReference type="ARBA" id="ARBA00023136"/>
    </source>
</evidence>
<dbReference type="OMA" id="MEHCKET"/>
<dbReference type="PANTHER" id="PTHR14514">
    <property type="entry name" value="PKA ANCHORING PROTEIN"/>
    <property type="match status" value="1"/>
</dbReference>